<proteinExistence type="predicted"/>
<organism evidence="1 2">
    <name type="scientific">Corynebacterium glucuronolyticum</name>
    <dbReference type="NCBI Taxonomy" id="39791"/>
    <lineage>
        <taxon>Bacteria</taxon>
        <taxon>Bacillati</taxon>
        <taxon>Actinomycetota</taxon>
        <taxon>Actinomycetes</taxon>
        <taxon>Mycobacteriales</taxon>
        <taxon>Corynebacteriaceae</taxon>
        <taxon>Corynebacterium</taxon>
    </lineage>
</organism>
<dbReference type="RefSeq" id="WP_159447583.1">
    <property type="nucleotide sequence ID" value="NZ_CP066007.1"/>
</dbReference>
<dbReference type="AlphaFoldDB" id="A0A7T4EG45"/>
<dbReference type="EMBL" id="CP066007">
    <property type="protein sequence ID" value="QQB46765.1"/>
    <property type="molecule type" value="Genomic_DNA"/>
</dbReference>
<gene>
    <name evidence="1" type="ORF">I6I10_02145</name>
</gene>
<dbReference type="GeneID" id="92758888"/>
<evidence type="ECO:0000313" key="1">
    <source>
        <dbReference type="EMBL" id="QQB46765.1"/>
    </source>
</evidence>
<evidence type="ECO:0000313" key="2">
    <source>
        <dbReference type="Proteomes" id="UP000596145"/>
    </source>
</evidence>
<protein>
    <submittedName>
        <fullName evidence="1">Uncharacterized protein</fullName>
    </submittedName>
</protein>
<dbReference type="Proteomes" id="UP000596145">
    <property type="component" value="Chromosome"/>
</dbReference>
<name>A0A7T4EG45_9CORY</name>
<reference evidence="1 2" key="1">
    <citation type="submission" date="2020-12" db="EMBL/GenBank/DDBJ databases">
        <title>FDA dAtabase for Regulatory Grade micrObial Sequences (FDA-ARGOS): Supporting development and validation of Infectious Disease Dx tests.</title>
        <authorList>
            <person name="Sproer C."/>
            <person name="Gronow S."/>
            <person name="Severitt S."/>
            <person name="Schroder I."/>
            <person name="Tallon L."/>
            <person name="Sadzewicz L."/>
            <person name="Zhao X."/>
            <person name="Boylan J."/>
            <person name="Ott S."/>
            <person name="Bowen H."/>
            <person name="Vavikolanu K."/>
            <person name="Mehta A."/>
            <person name="Aluvathingal J."/>
            <person name="Nadendla S."/>
            <person name="Lowell S."/>
            <person name="Myers T."/>
            <person name="Yan Y."/>
            <person name="Sichtig H."/>
        </authorList>
    </citation>
    <scope>NUCLEOTIDE SEQUENCE [LARGE SCALE GENOMIC DNA]</scope>
    <source>
        <strain evidence="1 2">FDAARGOS_1053</strain>
    </source>
</reference>
<sequence>MHDAPKRIAGEQYFHRIAGDTTVNVVDNIFGLRAVITKVDRVTNEPTGID</sequence>
<accession>A0A7T4EG45</accession>